<evidence type="ECO:0000313" key="2">
    <source>
        <dbReference type="EMBL" id="KAJ1107337.1"/>
    </source>
</evidence>
<protein>
    <submittedName>
        <fullName evidence="2">Uncharacterized protein</fullName>
    </submittedName>
</protein>
<evidence type="ECO:0000256" key="1">
    <source>
        <dbReference type="SAM" id="MobiDB-lite"/>
    </source>
</evidence>
<dbReference type="Proteomes" id="UP001066276">
    <property type="component" value="Chromosome 9"/>
</dbReference>
<accession>A0AAV7MUQ3</accession>
<proteinExistence type="predicted"/>
<reference evidence="2" key="1">
    <citation type="journal article" date="2022" name="bioRxiv">
        <title>Sequencing and chromosome-scale assembly of the giantPleurodeles waltlgenome.</title>
        <authorList>
            <person name="Brown T."/>
            <person name="Elewa A."/>
            <person name="Iarovenko S."/>
            <person name="Subramanian E."/>
            <person name="Araus A.J."/>
            <person name="Petzold A."/>
            <person name="Susuki M."/>
            <person name="Suzuki K.-i.T."/>
            <person name="Hayashi T."/>
            <person name="Toyoda A."/>
            <person name="Oliveira C."/>
            <person name="Osipova E."/>
            <person name="Leigh N.D."/>
            <person name="Simon A."/>
            <person name="Yun M.H."/>
        </authorList>
    </citation>
    <scope>NUCLEOTIDE SEQUENCE</scope>
    <source>
        <strain evidence="2">20211129_DDA</strain>
        <tissue evidence="2">Liver</tissue>
    </source>
</reference>
<feature type="compositionally biased region" description="Polar residues" evidence="1">
    <location>
        <begin position="193"/>
        <end position="206"/>
    </location>
</feature>
<sequence length="274" mass="30403">MMLKSTIIQDGAVVGRVSKSSETASGKQDPNCLPHPSETCCWGQGGSLCLWTPSGGLWIPSRGPGGPRPHPPCGGSVNGLGLVKEVTAVGEAQQDREPKRGRAEALIRPERPQEAWDWIEERPRLGRGGSGEPEKTSRTAEGARPKEWSLLVRRGRRRQRTGRSTPWRIPRRADVRADTTDSEGNRSVGAWTRSGQEGTNPQTPENRTGLGRESQHPLLEAIDRMEVEQEARILRVWMGRCKTETERGGETSRSYPKLVKGLHPFELGWFEQFT</sequence>
<dbReference type="AlphaFoldDB" id="A0AAV7MUQ3"/>
<feature type="region of interest" description="Disordered" evidence="1">
    <location>
        <begin position="120"/>
        <end position="213"/>
    </location>
</feature>
<keyword evidence="3" id="KW-1185">Reference proteome</keyword>
<evidence type="ECO:0000313" key="3">
    <source>
        <dbReference type="Proteomes" id="UP001066276"/>
    </source>
</evidence>
<dbReference type="EMBL" id="JANPWB010000013">
    <property type="protein sequence ID" value="KAJ1107337.1"/>
    <property type="molecule type" value="Genomic_DNA"/>
</dbReference>
<comment type="caution">
    <text evidence="2">The sequence shown here is derived from an EMBL/GenBank/DDBJ whole genome shotgun (WGS) entry which is preliminary data.</text>
</comment>
<name>A0AAV7MUQ3_PLEWA</name>
<organism evidence="2 3">
    <name type="scientific">Pleurodeles waltl</name>
    <name type="common">Iberian ribbed newt</name>
    <dbReference type="NCBI Taxonomy" id="8319"/>
    <lineage>
        <taxon>Eukaryota</taxon>
        <taxon>Metazoa</taxon>
        <taxon>Chordata</taxon>
        <taxon>Craniata</taxon>
        <taxon>Vertebrata</taxon>
        <taxon>Euteleostomi</taxon>
        <taxon>Amphibia</taxon>
        <taxon>Batrachia</taxon>
        <taxon>Caudata</taxon>
        <taxon>Salamandroidea</taxon>
        <taxon>Salamandridae</taxon>
        <taxon>Pleurodelinae</taxon>
        <taxon>Pleurodeles</taxon>
    </lineage>
</organism>
<gene>
    <name evidence="2" type="ORF">NDU88_004729</name>
</gene>
<feature type="compositionally biased region" description="Basic and acidic residues" evidence="1">
    <location>
        <begin position="132"/>
        <end position="147"/>
    </location>
</feature>